<evidence type="ECO:0000313" key="4">
    <source>
        <dbReference type="Proteomes" id="UP000002630"/>
    </source>
</evidence>
<dbReference type="InterPro" id="IPR006615">
    <property type="entry name" value="Pept_C19_DUSP"/>
</dbReference>
<dbReference type="EMBL" id="FN649760">
    <property type="protein sequence ID" value="CBJ31662.1"/>
    <property type="molecule type" value="Genomic_DNA"/>
</dbReference>
<feature type="domain" description="DUSP" evidence="2">
    <location>
        <begin position="283"/>
        <end position="420"/>
    </location>
</feature>
<dbReference type="Pfam" id="PF06337">
    <property type="entry name" value="DUSP"/>
    <property type="match status" value="1"/>
</dbReference>
<dbReference type="STRING" id="2880.D7FUK6"/>
<dbReference type="OrthoDB" id="66628at2759"/>
<keyword evidence="4" id="KW-1185">Reference proteome</keyword>
<dbReference type="eggNOG" id="ENOG502SJP6">
    <property type="taxonomic scope" value="Eukaryota"/>
</dbReference>
<feature type="compositionally biased region" description="Low complexity" evidence="1">
    <location>
        <begin position="142"/>
        <end position="160"/>
    </location>
</feature>
<dbReference type="Gene3D" id="3.30.2230.10">
    <property type="entry name" value="DUSP-like"/>
    <property type="match status" value="1"/>
</dbReference>
<gene>
    <name evidence="3" type="ORF">Esi_0272_0034</name>
</gene>
<protein>
    <recommendedName>
        <fullName evidence="2">DUSP domain-containing protein</fullName>
    </recommendedName>
</protein>
<accession>D7FUK6</accession>
<evidence type="ECO:0000313" key="3">
    <source>
        <dbReference type="EMBL" id="CBJ31662.1"/>
    </source>
</evidence>
<feature type="region of interest" description="Disordered" evidence="1">
    <location>
        <begin position="139"/>
        <end position="184"/>
    </location>
</feature>
<proteinExistence type="predicted"/>
<dbReference type="GO" id="GO:0004843">
    <property type="term" value="F:cysteine-type deubiquitinase activity"/>
    <property type="evidence" value="ECO:0007669"/>
    <property type="project" value="InterPro"/>
</dbReference>
<dbReference type="PROSITE" id="PS51283">
    <property type="entry name" value="DUSP"/>
    <property type="match status" value="1"/>
</dbReference>
<dbReference type="AlphaFoldDB" id="D7FUK6"/>
<dbReference type="InParanoid" id="D7FUK6"/>
<evidence type="ECO:0000259" key="2">
    <source>
        <dbReference type="PROSITE" id="PS51283"/>
    </source>
</evidence>
<dbReference type="Proteomes" id="UP000002630">
    <property type="component" value="Unassembled WGS sequence"/>
</dbReference>
<feature type="compositionally biased region" description="Gly residues" evidence="1">
    <location>
        <begin position="169"/>
        <end position="178"/>
    </location>
</feature>
<name>D7FUK6_ECTSI</name>
<organism evidence="3 4">
    <name type="scientific">Ectocarpus siliculosus</name>
    <name type="common">Brown alga</name>
    <name type="synonym">Conferva siliculosa</name>
    <dbReference type="NCBI Taxonomy" id="2880"/>
    <lineage>
        <taxon>Eukaryota</taxon>
        <taxon>Sar</taxon>
        <taxon>Stramenopiles</taxon>
        <taxon>Ochrophyta</taxon>
        <taxon>PX clade</taxon>
        <taxon>Phaeophyceae</taxon>
        <taxon>Ectocarpales</taxon>
        <taxon>Ectocarpaceae</taxon>
        <taxon>Ectocarpus</taxon>
    </lineage>
</organism>
<sequence>MDTDGGSSAAASGGGGYFETMGGGAGDTGGDILDQGAGISLTAGSGGSGYGSTGTSVVWSTAKEDQARVPSFTDLSLAEESTRAISSAGGLEPIASAASAALIDPSPGPADASARVVSAGAAGGGKWLRDGELSAVSPSIGRTAASPGGAAAARAATSPAVPEGVSGETRGGGGGGGRSSPLHSRFCGKRSVITADSKTNEIFAHPLATEGAGSVFPVDLPMNRSTDTRYGLCPATSLVPTRPSVRRGWEFTALSLVVPGVLSCYLPLGLAAAAAATPWWCCCRRIFEIGFIKQFDRLAINPNVGEFWMLIDAHWVSRWVAFVLGQAGPPGPISNDRLYREDAFAPTAAAAAAPQSVAYDVAFRREAPGPIRVGPTLSKTKFKADLQAISDYRAIHPVVWYIFREIYTTDGTPDICRWKLDLYAEEVSAMRRARILEPNHIKAIYQLRRFVARIKHIVAQEKEMKERQASHEREIIEERQRLRSDYRHHQAWRSSKGFDIRHKHDTPGTDI</sequence>
<evidence type="ECO:0000256" key="1">
    <source>
        <dbReference type="SAM" id="MobiDB-lite"/>
    </source>
</evidence>
<dbReference type="SUPFAM" id="SSF143791">
    <property type="entry name" value="DUSP-like"/>
    <property type="match status" value="1"/>
</dbReference>
<dbReference type="InterPro" id="IPR035927">
    <property type="entry name" value="DUSP-like_sf"/>
</dbReference>
<reference evidence="3 4" key="1">
    <citation type="journal article" date="2010" name="Nature">
        <title>The Ectocarpus genome and the independent evolution of multicellularity in brown algae.</title>
        <authorList>
            <person name="Cock J.M."/>
            <person name="Sterck L."/>
            <person name="Rouze P."/>
            <person name="Scornet D."/>
            <person name="Allen A.E."/>
            <person name="Amoutzias G."/>
            <person name="Anthouard V."/>
            <person name="Artiguenave F."/>
            <person name="Aury J.M."/>
            <person name="Badger J.H."/>
            <person name="Beszteri B."/>
            <person name="Billiau K."/>
            <person name="Bonnet E."/>
            <person name="Bothwell J.H."/>
            <person name="Bowler C."/>
            <person name="Boyen C."/>
            <person name="Brownlee C."/>
            <person name="Carrano C.J."/>
            <person name="Charrier B."/>
            <person name="Cho G.Y."/>
            <person name="Coelho S.M."/>
            <person name="Collen J."/>
            <person name="Corre E."/>
            <person name="Da Silva C."/>
            <person name="Delage L."/>
            <person name="Delaroque N."/>
            <person name="Dittami S.M."/>
            <person name="Doulbeau S."/>
            <person name="Elias M."/>
            <person name="Farnham G."/>
            <person name="Gachon C.M."/>
            <person name="Gschloessl B."/>
            <person name="Heesch S."/>
            <person name="Jabbari K."/>
            <person name="Jubin C."/>
            <person name="Kawai H."/>
            <person name="Kimura K."/>
            <person name="Kloareg B."/>
            <person name="Kupper F.C."/>
            <person name="Lang D."/>
            <person name="Le Bail A."/>
            <person name="Leblanc C."/>
            <person name="Lerouge P."/>
            <person name="Lohr M."/>
            <person name="Lopez P.J."/>
            <person name="Martens C."/>
            <person name="Maumus F."/>
            <person name="Michel G."/>
            <person name="Miranda-Saavedra D."/>
            <person name="Morales J."/>
            <person name="Moreau H."/>
            <person name="Motomura T."/>
            <person name="Nagasato C."/>
            <person name="Napoli C.A."/>
            <person name="Nelson D.R."/>
            <person name="Nyvall-Collen P."/>
            <person name="Peters A.F."/>
            <person name="Pommier C."/>
            <person name="Potin P."/>
            <person name="Poulain J."/>
            <person name="Quesneville H."/>
            <person name="Read B."/>
            <person name="Rensing S.A."/>
            <person name="Ritter A."/>
            <person name="Rousvoal S."/>
            <person name="Samanta M."/>
            <person name="Samson G."/>
            <person name="Schroeder D.C."/>
            <person name="Segurens B."/>
            <person name="Strittmatter M."/>
            <person name="Tonon T."/>
            <person name="Tregear J.W."/>
            <person name="Valentin K."/>
            <person name="von Dassow P."/>
            <person name="Yamagishi T."/>
            <person name="Van de Peer Y."/>
            <person name="Wincker P."/>
        </authorList>
    </citation>
    <scope>NUCLEOTIDE SEQUENCE [LARGE SCALE GENOMIC DNA]</scope>
    <source>
        <strain evidence="4">Ec32 / CCAP1310/4</strain>
    </source>
</reference>